<organism evidence="1 2">
    <name type="scientific">Hyalomma asiaticum</name>
    <name type="common">Tick</name>
    <dbReference type="NCBI Taxonomy" id="266040"/>
    <lineage>
        <taxon>Eukaryota</taxon>
        <taxon>Metazoa</taxon>
        <taxon>Ecdysozoa</taxon>
        <taxon>Arthropoda</taxon>
        <taxon>Chelicerata</taxon>
        <taxon>Arachnida</taxon>
        <taxon>Acari</taxon>
        <taxon>Parasitiformes</taxon>
        <taxon>Ixodida</taxon>
        <taxon>Ixodoidea</taxon>
        <taxon>Ixodidae</taxon>
        <taxon>Hyalomminae</taxon>
        <taxon>Hyalomma</taxon>
    </lineage>
</organism>
<sequence length="140" mass="15514">MITEYSVFGVLMAANLGVGLYFSRRRKDHSGTAEVFLGSRTLRALPLAVSMVATMLSSTGLVGFTGHYYAYGFHLFWNDLTIILLAPLIAHLFLPVFYKLRITSVFEKLRGASHPPASAENWMDVPRNGGDLNGRPHTIQ</sequence>
<dbReference type="Proteomes" id="UP000821845">
    <property type="component" value="Chromosome 6"/>
</dbReference>
<accession>A0ACB7RZ25</accession>
<evidence type="ECO:0000313" key="2">
    <source>
        <dbReference type="Proteomes" id="UP000821845"/>
    </source>
</evidence>
<comment type="caution">
    <text evidence="1">The sequence shown here is derived from an EMBL/GenBank/DDBJ whole genome shotgun (WGS) entry which is preliminary data.</text>
</comment>
<keyword evidence="2" id="KW-1185">Reference proteome</keyword>
<dbReference type="EMBL" id="CM023486">
    <property type="protein sequence ID" value="KAH6927470.1"/>
    <property type="molecule type" value="Genomic_DNA"/>
</dbReference>
<protein>
    <submittedName>
        <fullName evidence="1">Uncharacterized protein</fullName>
    </submittedName>
</protein>
<name>A0ACB7RZ25_HYAAI</name>
<proteinExistence type="predicted"/>
<gene>
    <name evidence="1" type="ORF">HPB50_004467</name>
</gene>
<reference evidence="1" key="1">
    <citation type="submission" date="2020-05" db="EMBL/GenBank/DDBJ databases">
        <title>Large-scale comparative analyses of tick genomes elucidate their genetic diversity and vector capacities.</title>
        <authorList>
            <person name="Jia N."/>
            <person name="Wang J."/>
            <person name="Shi W."/>
            <person name="Du L."/>
            <person name="Sun Y."/>
            <person name="Zhan W."/>
            <person name="Jiang J."/>
            <person name="Wang Q."/>
            <person name="Zhang B."/>
            <person name="Ji P."/>
            <person name="Sakyi L.B."/>
            <person name="Cui X."/>
            <person name="Yuan T."/>
            <person name="Jiang B."/>
            <person name="Yang W."/>
            <person name="Lam T.T.-Y."/>
            <person name="Chang Q."/>
            <person name="Ding S."/>
            <person name="Wang X."/>
            <person name="Zhu J."/>
            <person name="Ruan X."/>
            <person name="Zhao L."/>
            <person name="Wei J."/>
            <person name="Que T."/>
            <person name="Du C."/>
            <person name="Cheng J."/>
            <person name="Dai P."/>
            <person name="Han X."/>
            <person name="Huang E."/>
            <person name="Gao Y."/>
            <person name="Liu J."/>
            <person name="Shao H."/>
            <person name="Ye R."/>
            <person name="Li L."/>
            <person name="Wei W."/>
            <person name="Wang X."/>
            <person name="Wang C."/>
            <person name="Yang T."/>
            <person name="Huo Q."/>
            <person name="Li W."/>
            <person name="Guo W."/>
            <person name="Chen H."/>
            <person name="Zhou L."/>
            <person name="Ni X."/>
            <person name="Tian J."/>
            <person name="Zhou Y."/>
            <person name="Sheng Y."/>
            <person name="Liu T."/>
            <person name="Pan Y."/>
            <person name="Xia L."/>
            <person name="Li J."/>
            <person name="Zhao F."/>
            <person name="Cao W."/>
        </authorList>
    </citation>
    <scope>NUCLEOTIDE SEQUENCE</scope>
    <source>
        <strain evidence="1">Hyas-2018</strain>
    </source>
</reference>
<evidence type="ECO:0000313" key="1">
    <source>
        <dbReference type="EMBL" id="KAH6927470.1"/>
    </source>
</evidence>